<reference evidence="2" key="1">
    <citation type="journal article" date="2020" name="Toxins">
        <title>Phylogenomic Analysis of Secondary Metabolism in the Toxic Cyanobacterial Genera Anabaena, Dolichospermum and Aphanizomenon.</title>
        <authorList>
            <person name="Oesterholm J."/>
            <person name="Popin R.V."/>
            <person name="Fewer D.P."/>
            <person name="Sivonen K."/>
        </authorList>
    </citation>
    <scope>NUCLEOTIDE SEQUENCE [LARGE SCALE GENOMIC DNA]</scope>
    <source>
        <strain evidence="2">UHCC 0037</strain>
    </source>
</reference>
<sequence>MSSKQTTNFVQGDLFSGFDAIGHTATNNTRKQILSLPDGEVTFYPNFFTKQESDDFFQVLHSDIKWRQDRMNIYGKVVDVPRKTAWYGNKGNSYKFSGIHFDPEPWTPTLLLIKEQIERIVESQFNSVLLNLYRDGNDGMSWHTDAEKELGKNPVIASVNFGGTRRFMFRHKNNKDLKAEVELTHGSFLLMAGETQHFWQHQIPKISKKVEPRINLTFRVIVPV</sequence>
<name>A0ACC7S1J0_DOLFA</name>
<dbReference type="EMBL" id="VILF01000001">
    <property type="protein sequence ID" value="MTJ42224.1"/>
    <property type="molecule type" value="Genomic_DNA"/>
</dbReference>
<proteinExistence type="predicted"/>
<comment type="caution">
    <text evidence="1">The sequence shown here is derived from an EMBL/GenBank/DDBJ whole genome shotgun (WGS) entry which is preliminary data.</text>
</comment>
<keyword evidence="2" id="KW-1185">Reference proteome</keyword>
<evidence type="ECO:0000313" key="1">
    <source>
        <dbReference type="EMBL" id="MTJ42224.1"/>
    </source>
</evidence>
<dbReference type="Proteomes" id="UP001517388">
    <property type="component" value="Unassembled WGS sequence"/>
</dbReference>
<protein>
    <submittedName>
        <fullName evidence="1">Alpha-ketoglutarate-dependent dioxygenase AlkB</fullName>
    </submittedName>
</protein>
<accession>A0ACC7S1J0</accession>
<gene>
    <name evidence="1" type="ORF">FJR39_02830</name>
</gene>
<organism evidence="1 2">
    <name type="scientific">Dolichospermum flos-aquae UHCC 0037</name>
    <dbReference type="NCBI Taxonomy" id="2590026"/>
    <lineage>
        <taxon>Bacteria</taxon>
        <taxon>Bacillati</taxon>
        <taxon>Cyanobacteriota</taxon>
        <taxon>Cyanophyceae</taxon>
        <taxon>Nostocales</taxon>
        <taxon>Aphanizomenonaceae</taxon>
        <taxon>Dolichospermum</taxon>
    </lineage>
</organism>
<keyword evidence="1" id="KW-0560">Oxidoreductase</keyword>
<keyword evidence="1" id="KW-0223">Dioxygenase</keyword>
<evidence type="ECO:0000313" key="2">
    <source>
        <dbReference type="Proteomes" id="UP001517388"/>
    </source>
</evidence>